<protein>
    <recommendedName>
        <fullName evidence="3">14-3-3 domain-containing protein</fullName>
    </recommendedName>
</protein>
<sequence length="82" mass="8914">MASTTAEADLSPTHPIQLGLALNFSAISKLDSLSEESYKDTTRIRQLLRDNLSLWTSDIPDDEEDAQKMETSAKAGGGDNTE</sequence>
<comment type="caution">
    <text evidence="4">The sequence shown here is derived from an EMBL/GenBank/DDBJ whole genome shotgun (WGS) entry which is preliminary data.</text>
</comment>
<evidence type="ECO:0000259" key="3">
    <source>
        <dbReference type="Pfam" id="PF00244"/>
    </source>
</evidence>
<dbReference type="InterPro" id="IPR023410">
    <property type="entry name" value="14-3-3_domain"/>
</dbReference>
<feature type="domain" description="14-3-3" evidence="3">
    <location>
        <begin position="26"/>
        <end position="56"/>
    </location>
</feature>
<dbReference type="Proteomes" id="UP000541444">
    <property type="component" value="Unassembled WGS sequence"/>
</dbReference>
<feature type="region of interest" description="Disordered" evidence="2">
    <location>
        <begin position="57"/>
        <end position="82"/>
    </location>
</feature>
<proteinExistence type="inferred from homology"/>
<dbReference type="Gene3D" id="1.20.190.20">
    <property type="entry name" value="14-3-3 domain"/>
    <property type="match status" value="1"/>
</dbReference>
<keyword evidence="5" id="KW-1185">Reference proteome</keyword>
<gene>
    <name evidence="4" type="ORF">GIB67_036885</name>
</gene>
<dbReference type="PANTHER" id="PTHR18860">
    <property type="entry name" value="14-3-3 PROTEIN"/>
    <property type="match status" value="1"/>
</dbReference>
<name>A0A7J7KVP4_9MAGN</name>
<evidence type="ECO:0000313" key="5">
    <source>
        <dbReference type="Proteomes" id="UP000541444"/>
    </source>
</evidence>
<dbReference type="OrthoDB" id="1653034at2759"/>
<evidence type="ECO:0000256" key="2">
    <source>
        <dbReference type="SAM" id="MobiDB-lite"/>
    </source>
</evidence>
<organism evidence="4 5">
    <name type="scientific">Kingdonia uniflora</name>
    <dbReference type="NCBI Taxonomy" id="39325"/>
    <lineage>
        <taxon>Eukaryota</taxon>
        <taxon>Viridiplantae</taxon>
        <taxon>Streptophyta</taxon>
        <taxon>Embryophyta</taxon>
        <taxon>Tracheophyta</taxon>
        <taxon>Spermatophyta</taxon>
        <taxon>Magnoliopsida</taxon>
        <taxon>Ranunculales</taxon>
        <taxon>Circaeasteraceae</taxon>
        <taxon>Kingdonia</taxon>
    </lineage>
</organism>
<accession>A0A7J7KVP4</accession>
<dbReference type="SUPFAM" id="SSF48445">
    <property type="entry name" value="14-3-3 protein"/>
    <property type="match status" value="1"/>
</dbReference>
<dbReference type="Pfam" id="PF00244">
    <property type="entry name" value="14-3-3"/>
    <property type="match status" value="1"/>
</dbReference>
<dbReference type="EMBL" id="JACGCM010002845">
    <property type="protein sequence ID" value="KAF6134430.1"/>
    <property type="molecule type" value="Genomic_DNA"/>
</dbReference>
<comment type="similarity">
    <text evidence="1">Belongs to the 14-3-3 family.</text>
</comment>
<evidence type="ECO:0000256" key="1">
    <source>
        <dbReference type="ARBA" id="ARBA00006141"/>
    </source>
</evidence>
<dbReference type="AlphaFoldDB" id="A0A7J7KVP4"/>
<evidence type="ECO:0000313" key="4">
    <source>
        <dbReference type="EMBL" id="KAF6134430.1"/>
    </source>
</evidence>
<reference evidence="4 5" key="1">
    <citation type="journal article" date="2020" name="IScience">
        <title>Genome Sequencing of the Endangered Kingdonia uniflora (Circaeasteraceae, Ranunculales) Reveals Potential Mechanisms of Evolutionary Specialization.</title>
        <authorList>
            <person name="Sun Y."/>
            <person name="Deng T."/>
            <person name="Zhang A."/>
            <person name="Moore M.J."/>
            <person name="Landis J.B."/>
            <person name="Lin N."/>
            <person name="Zhang H."/>
            <person name="Zhang X."/>
            <person name="Huang J."/>
            <person name="Zhang X."/>
            <person name="Sun H."/>
            <person name="Wang H."/>
        </authorList>
    </citation>
    <scope>NUCLEOTIDE SEQUENCE [LARGE SCALE GENOMIC DNA]</scope>
    <source>
        <strain evidence="4">TB1705</strain>
        <tissue evidence="4">Leaf</tissue>
    </source>
</reference>
<dbReference type="InterPro" id="IPR000308">
    <property type="entry name" value="14-3-3"/>
</dbReference>
<dbReference type="InterPro" id="IPR036815">
    <property type="entry name" value="14-3-3_dom_sf"/>
</dbReference>